<keyword evidence="9" id="KW-1185">Reference proteome</keyword>
<keyword evidence="5 6" id="KW-0472">Membrane</keyword>
<gene>
    <name evidence="8" type="ORF">SCAR479_00058</name>
</gene>
<feature type="transmembrane region" description="Helical" evidence="6">
    <location>
        <begin position="199"/>
        <end position="219"/>
    </location>
</feature>
<proteinExistence type="predicted"/>
<dbReference type="PROSITE" id="PS50850">
    <property type="entry name" value="MFS"/>
    <property type="match status" value="1"/>
</dbReference>
<feature type="transmembrane region" description="Helical" evidence="6">
    <location>
        <begin position="394"/>
        <end position="411"/>
    </location>
</feature>
<evidence type="ECO:0000256" key="1">
    <source>
        <dbReference type="ARBA" id="ARBA00004141"/>
    </source>
</evidence>
<dbReference type="InterPro" id="IPR011701">
    <property type="entry name" value="MFS"/>
</dbReference>
<dbReference type="PANTHER" id="PTHR43791:SF40">
    <property type="entry name" value="THIAMINE PATHWAY TRANSPORTER THI73"/>
    <property type="match status" value="1"/>
</dbReference>
<dbReference type="SUPFAM" id="SSF103473">
    <property type="entry name" value="MFS general substrate transporter"/>
    <property type="match status" value="1"/>
</dbReference>
<feature type="transmembrane region" description="Helical" evidence="6">
    <location>
        <begin position="362"/>
        <end position="382"/>
    </location>
</feature>
<evidence type="ECO:0000313" key="9">
    <source>
        <dbReference type="Proteomes" id="UP001465668"/>
    </source>
</evidence>
<evidence type="ECO:0000313" key="8">
    <source>
        <dbReference type="EMBL" id="KAK9783499.1"/>
    </source>
</evidence>
<comment type="subcellular location">
    <subcellularLocation>
        <location evidence="1">Membrane</location>
        <topology evidence="1">Multi-pass membrane protein</topology>
    </subcellularLocation>
</comment>
<dbReference type="InterPro" id="IPR036259">
    <property type="entry name" value="MFS_trans_sf"/>
</dbReference>
<evidence type="ECO:0000256" key="4">
    <source>
        <dbReference type="ARBA" id="ARBA00022989"/>
    </source>
</evidence>
<comment type="caution">
    <text evidence="8">The sequence shown here is derived from an EMBL/GenBank/DDBJ whole genome shotgun (WGS) entry which is preliminary data.</text>
</comment>
<name>A0ABR2Y8G3_9PEZI</name>
<evidence type="ECO:0000256" key="2">
    <source>
        <dbReference type="ARBA" id="ARBA00022448"/>
    </source>
</evidence>
<organism evidence="8 9">
    <name type="scientific">Seiridium cardinale</name>
    <dbReference type="NCBI Taxonomy" id="138064"/>
    <lineage>
        <taxon>Eukaryota</taxon>
        <taxon>Fungi</taxon>
        <taxon>Dikarya</taxon>
        <taxon>Ascomycota</taxon>
        <taxon>Pezizomycotina</taxon>
        <taxon>Sordariomycetes</taxon>
        <taxon>Xylariomycetidae</taxon>
        <taxon>Amphisphaeriales</taxon>
        <taxon>Sporocadaceae</taxon>
        <taxon>Seiridium</taxon>
    </lineage>
</organism>
<dbReference type="PANTHER" id="PTHR43791">
    <property type="entry name" value="PERMEASE-RELATED"/>
    <property type="match status" value="1"/>
</dbReference>
<feature type="transmembrane region" description="Helical" evidence="6">
    <location>
        <begin position="334"/>
        <end position="355"/>
    </location>
</feature>
<evidence type="ECO:0000256" key="5">
    <source>
        <dbReference type="ARBA" id="ARBA00023136"/>
    </source>
</evidence>
<sequence>MSSKEKADAEGQVPRTTDVDAALEYLDQNMTVMSEIDEKKLVRKIDWWIVPLMCRFLPPPEILVTYDAWIRGVPPPMRGFELAADIDQVNYANVMGLQEDTGITGNQFSLLALVFYVTYLAFEFPTGYLMQRLPTAKYLGANVILWGLMVALTAAAKNWAALVTLRVLLGCFEAAVAPALILITSMWYKKAEQPARVGFWYVGTGTGTIIGALTSFGFQHYESERFTSWQIMFLLFGLITVAIGILVMVIMPDNPMSAKLTREEKIWAIERVRENQTGIENKHFKMYQVLECFKDPQTWLLSLITISSSVPNGAVSSYQATIIKGFGYTSKQTALLSIPSGAVACVAVISSGLAASRFNMRGPIIVVIVLIGGILGGCLLAFSPTSSKGGLLAGQYLTNVIGSSLPLLYSYSSANYAGHTKKVTMNALLLMSFCLGNIIGPLTFRDADKPDYLPAKITIVVTSAVAVALTALLMAYYSWENKRRDKLGSGEHKENSEFMDLTDRENKEFRYHW</sequence>
<feature type="domain" description="Major facilitator superfamily (MFS) profile" evidence="7">
    <location>
        <begin position="71"/>
        <end position="482"/>
    </location>
</feature>
<keyword evidence="3 6" id="KW-0812">Transmembrane</keyword>
<dbReference type="Proteomes" id="UP001465668">
    <property type="component" value="Unassembled WGS sequence"/>
</dbReference>
<feature type="transmembrane region" description="Helical" evidence="6">
    <location>
        <begin position="108"/>
        <end position="130"/>
    </location>
</feature>
<protein>
    <submittedName>
        <fullName evidence="8">Allantoate permease</fullName>
    </submittedName>
</protein>
<dbReference type="Gene3D" id="1.20.1250.20">
    <property type="entry name" value="MFS general substrate transporter like domains"/>
    <property type="match status" value="2"/>
</dbReference>
<feature type="transmembrane region" description="Helical" evidence="6">
    <location>
        <begin position="423"/>
        <end position="444"/>
    </location>
</feature>
<accession>A0ABR2Y8G3</accession>
<keyword evidence="4 6" id="KW-1133">Transmembrane helix</keyword>
<evidence type="ECO:0000256" key="6">
    <source>
        <dbReference type="SAM" id="Phobius"/>
    </source>
</evidence>
<feature type="transmembrane region" description="Helical" evidence="6">
    <location>
        <begin position="167"/>
        <end position="187"/>
    </location>
</feature>
<evidence type="ECO:0000256" key="3">
    <source>
        <dbReference type="ARBA" id="ARBA00022692"/>
    </source>
</evidence>
<dbReference type="EMBL" id="JARVKM010000001">
    <property type="protein sequence ID" value="KAK9783499.1"/>
    <property type="molecule type" value="Genomic_DNA"/>
</dbReference>
<dbReference type="InterPro" id="IPR020846">
    <property type="entry name" value="MFS_dom"/>
</dbReference>
<reference evidence="8 9" key="1">
    <citation type="submission" date="2024-02" db="EMBL/GenBank/DDBJ databases">
        <title>First draft genome assembly of two strains of Seiridium cardinale.</title>
        <authorList>
            <person name="Emiliani G."/>
            <person name="Scali E."/>
        </authorList>
    </citation>
    <scope>NUCLEOTIDE SEQUENCE [LARGE SCALE GENOMIC DNA]</scope>
    <source>
        <strain evidence="8 9">BM-138-000479</strain>
    </source>
</reference>
<feature type="transmembrane region" description="Helical" evidence="6">
    <location>
        <begin position="456"/>
        <end position="477"/>
    </location>
</feature>
<evidence type="ECO:0000259" key="7">
    <source>
        <dbReference type="PROSITE" id="PS50850"/>
    </source>
</evidence>
<feature type="transmembrane region" description="Helical" evidence="6">
    <location>
        <begin position="231"/>
        <end position="251"/>
    </location>
</feature>
<dbReference type="Pfam" id="PF07690">
    <property type="entry name" value="MFS_1"/>
    <property type="match status" value="1"/>
</dbReference>
<keyword evidence="2" id="KW-0813">Transport</keyword>